<evidence type="ECO:0000256" key="10">
    <source>
        <dbReference type="ARBA" id="ARBA00023002"/>
    </source>
</evidence>
<dbReference type="NCBIfam" id="NF003645">
    <property type="entry name" value="PRK05286.1-2"/>
    <property type="match status" value="1"/>
</dbReference>
<keyword evidence="10 13" id="KW-0560">Oxidoreductase</keyword>
<dbReference type="RefSeq" id="WP_221475046.1">
    <property type="nucleotide sequence ID" value="NZ_BAAALO010000051.1"/>
</dbReference>
<evidence type="ECO:0000256" key="5">
    <source>
        <dbReference type="ARBA" id="ARBA00011245"/>
    </source>
</evidence>
<dbReference type="NCBIfam" id="NF003648">
    <property type="entry name" value="PRK05286.2-1"/>
    <property type="match status" value="1"/>
</dbReference>
<dbReference type="GO" id="GO:0006207">
    <property type="term" value="P:'de novo' pyrimidine nucleobase biosynthetic process"/>
    <property type="evidence" value="ECO:0007669"/>
    <property type="project" value="UniProtKB-UniRule"/>
</dbReference>
<dbReference type="FunFam" id="3.20.20.70:FF:000123">
    <property type="entry name" value="Dihydroorotate dehydrogenase (quinone)"/>
    <property type="match status" value="1"/>
</dbReference>
<feature type="binding site" evidence="13">
    <location>
        <position position="184"/>
    </location>
    <ligand>
        <name>substrate</name>
    </ligand>
</feature>
<feature type="binding site" evidence="13">
    <location>
        <position position="244"/>
    </location>
    <ligand>
        <name>FMN</name>
        <dbReference type="ChEBI" id="CHEBI:58210"/>
    </ligand>
</feature>
<feature type="binding site" evidence="13">
    <location>
        <position position="295"/>
    </location>
    <ligand>
        <name>FMN</name>
        <dbReference type="ChEBI" id="CHEBI:58210"/>
    </ligand>
</feature>
<evidence type="ECO:0000256" key="4">
    <source>
        <dbReference type="ARBA" id="ARBA00005359"/>
    </source>
</evidence>
<evidence type="ECO:0000256" key="11">
    <source>
        <dbReference type="ARBA" id="ARBA00023136"/>
    </source>
</evidence>
<dbReference type="InterPro" id="IPR013785">
    <property type="entry name" value="Aldolase_TIM"/>
</dbReference>
<keyword evidence="11 13" id="KW-0472">Membrane</keyword>
<dbReference type="SUPFAM" id="SSF51395">
    <property type="entry name" value="FMN-linked oxidoreductases"/>
    <property type="match status" value="1"/>
</dbReference>
<comment type="pathway">
    <text evidence="3 13">Pyrimidine metabolism; UMP biosynthesis via de novo pathway; orotate from (S)-dihydroorotate (quinone route): step 1/1.</text>
</comment>
<feature type="binding site" evidence="13">
    <location>
        <position position="179"/>
    </location>
    <ligand>
        <name>substrate</name>
    </ligand>
</feature>
<dbReference type="Proteomes" id="UP000555564">
    <property type="component" value="Unassembled WGS sequence"/>
</dbReference>
<feature type="binding site" evidence="13">
    <location>
        <position position="72"/>
    </location>
    <ligand>
        <name>substrate</name>
    </ligand>
</feature>
<evidence type="ECO:0000256" key="6">
    <source>
        <dbReference type="ARBA" id="ARBA00022475"/>
    </source>
</evidence>
<proteinExistence type="inferred from homology"/>
<feature type="binding site" evidence="13">
    <location>
        <position position="146"/>
    </location>
    <ligand>
        <name>FMN</name>
        <dbReference type="ChEBI" id="CHEBI:58210"/>
    </ligand>
</feature>
<evidence type="ECO:0000313" key="15">
    <source>
        <dbReference type="EMBL" id="MBB6476704.1"/>
    </source>
</evidence>
<dbReference type="HAMAP" id="MF_00225">
    <property type="entry name" value="DHO_dh_type2"/>
    <property type="match status" value="1"/>
</dbReference>
<dbReference type="Gene3D" id="3.20.20.70">
    <property type="entry name" value="Aldolase class I"/>
    <property type="match status" value="1"/>
</dbReference>
<dbReference type="GO" id="GO:0106430">
    <property type="term" value="F:dihydroorotate dehydrogenase (quinone) activity"/>
    <property type="evidence" value="ECO:0007669"/>
    <property type="project" value="UniProtKB-EC"/>
</dbReference>
<dbReference type="Pfam" id="PF01180">
    <property type="entry name" value="DHO_dh"/>
    <property type="match status" value="1"/>
</dbReference>
<feature type="binding site" evidence="13">
    <location>
        <position position="216"/>
    </location>
    <ligand>
        <name>FMN</name>
        <dbReference type="ChEBI" id="CHEBI:58210"/>
    </ligand>
</feature>
<comment type="cofactor">
    <cofactor evidence="13">
        <name>FMN</name>
        <dbReference type="ChEBI" id="CHEBI:58210"/>
    </cofactor>
    <text evidence="13">Binds 1 FMN per subunit.</text>
</comment>
<feature type="binding site" evidence="13">
    <location>
        <begin position="68"/>
        <end position="72"/>
    </location>
    <ligand>
        <name>FMN</name>
        <dbReference type="ChEBI" id="CHEBI:58210"/>
    </ligand>
</feature>
<dbReference type="PANTHER" id="PTHR48109">
    <property type="entry name" value="DIHYDROOROTATE DEHYDROGENASE (QUINONE), MITOCHONDRIAL-RELATED"/>
    <property type="match status" value="1"/>
</dbReference>
<evidence type="ECO:0000256" key="8">
    <source>
        <dbReference type="ARBA" id="ARBA00022643"/>
    </source>
</evidence>
<dbReference type="NCBIfam" id="NF003652">
    <property type="entry name" value="PRK05286.2-5"/>
    <property type="match status" value="1"/>
</dbReference>
<evidence type="ECO:0000256" key="9">
    <source>
        <dbReference type="ARBA" id="ARBA00022975"/>
    </source>
</evidence>
<dbReference type="CDD" id="cd04738">
    <property type="entry name" value="DHOD_2_like"/>
    <property type="match status" value="1"/>
</dbReference>
<name>A0A7X0MB32_9ACTN</name>
<dbReference type="GO" id="GO:0005886">
    <property type="term" value="C:plasma membrane"/>
    <property type="evidence" value="ECO:0007669"/>
    <property type="project" value="UniProtKB-SubCell"/>
</dbReference>
<keyword evidence="9 13" id="KW-0665">Pyrimidine biosynthesis</keyword>
<dbReference type="PROSITE" id="PS00912">
    <property type="entry name" value="DHODEHASE_2"/>
    <property type="match status" value="1"/>
</dbReference>
<feature type="binding site" evidence="13">
    <location>
        <begin position="117"/>
        <end position="121"/>
    </location>
    <ligand>
        <name>substrate</name>
    </ligand>
</feature>
<comment type="catalytic activity">
    <reaction evidence="12 13">
        <text>(S)-dihydroorotate + a quinone = orotate + a quinol</text>
        <dbReference type="Rhea" id="RHEA:30187"/>
        <dbReference type="ChEBI" id="CHEBI:24646"/>
        <dbReference type="ChEBI" id="CHEBI:30839"/>
        <dbReference type="ChEBI" id="CHEBI:30864"/>
        <dbReference type="ChEBI" id="CHEBI:132124"/>
        <dbReference type="EC" id="1.3.5.2"/>
    </reaction>
</comment>
<comment type="subunit">
    <text evidence="5 13">Monomer.</text>
</comment>
<sequence>MMYRLLFDLVLRRMDAEAVHHATIRALRVLSVAPFLRRRLYRALAPGDEALRVRAFGVHFPSPFGLAAGFDKDAGCVEALAAFGFGHVEVGTITAHAQPGNARPRLFRLPADRAIVNRMGFNNAGAARAARRLRRPRSVPVVVGVNIGKTKVIPEELARHDYVTAARLLAPLADYLVVNVSSPNTPGLRDLQAVELLRPLLKDVRRAAGRTPVLVKIAPDLADADVDAVADLAVELGLAGVIATNTTIARAGLADAAAAETGGLSGRPLKARSLEVLRRLRARVGDRLTLVSAGGVEDVDDVWERLLAGATLVQGYTGMIYHGPLWAWRINRDLSRRLRRHGHTTIGEVIGRLDRPAEPAGTAEPAVVAGVRAQEAR</sequence>
<dbReference type="UniPathway" id="UPA00070">
    <property type="reaction ID" value="UER00946"/>
</dbReference>
<keyword evidence="16" id="KW-1185">Reference proteome</keyword>
<dbReference type="InterPro" id="IPR005720">
    <property type="entry name" value="Dihydroorotate_DH_cat"/>
</dbReference>
<protein>
    <recommendedName>
        <fullName evidence="13">Dihydroorotate dehydrogenase (quinone)</fullName>
        <ecNumber evidence="13">1.3.5.2</ecNumber>
    </recommendedName>
    <alternativeName>
        <fullName evidence="13">DHOdehase</fullName>
        <shortName evidence="13">DHOD</shortName>
        <shortName evidence="13">DHODase</shortName>
    </alternativeName>
    <alternativeName>
        <fullName evidence="13">Dihydroorotate oxidase</fullName>
    </alternativeName>
</protein>
<feature type="domain" description="Dihydroorotate dehydrogenase catalytic" evidence="14">
    <location>
        <begin position="51"/>
        <end position="338"/>
    </location>
</feature>
<feature type="active site" description="Nucleophile" evidence="13">
    <location>
        <position position="182"/>
    </location>
</feature>
<evidence type="ECO:0000256" key="1">
    <source>
        <dbReference type="ARBA" id="ARBA00003125"/>
    </source>
</evidence>
<keyword evidence="8 13" id="KW-0288">FMN</keyword>
<comment type="function">
    <text evidence="1 13">Catalyzes the conversion of dihydroorotate to orotate with quinone as electron acceptor.</text>
</comment>
<dbReference type="EC" id="1.3.5.2" evidence="13"/>
<evidence type="ECO:0000259" key="14">
    <source>
        <dbReference type="Pfam" id="PF01180"/>
    </source>
</evidence>
<feature type="binding site" evidence="13">
    <location>
        <position position="92"/>
    </location>
    <ligand>
        <name>FMN</name>
        <dbReference type="ChEBI" id="CHEBI:58210"/>
    </ligand>
</feature>
<evidence type="ECO:0000256" key="2">
    <source>
        <dbReference type="ARBA" id="ARBA00004202"/>
    </source>
</evidence>
<feature type="binding site" evidence="13">
    <location>
        <begin position="245"/>
        <end position="246"/>
    </location>
    <ligand>
        <name>substrate</name>
    </ligand>
</feature>
<evidence type="ECO:0000256" key="13">
    <source>
        <dbReference type="HAMAP-Rule" id="MF_00225"/>
    </source>
</evidence>
<feature type="binding site" evidence="13">
    <location>
        <begin position="316"/>
        <end position="317"/>
    </location>
    <ligand>
        <name>FMN</name>
        <dbReference type="ChEBI" id="CHEBI:58210"/>
    </ligand>
</feature>
<feature type="binding site" evidence="13">
    <location>
        <position position="179"/>
    </location>
    <ligand>
        <name>FMN</name>
        <dbReference type="ChEBI" id="CHEBI:58210"/>
    </ligand>
</feature>
<dbReference type="PROSITE" id="PS00911">
    <property type="entry name" value="DHODEHASE_1"/>
    <property type="match status" value="1"/>
</dbReference>
<organism evidence="15 16">
    <name type="scientific">Sphaerisporangium rubeum</name>
    <dbReference type="NCBI Taxonomy" id="321317"/>
    <lineage>
        <taxon>Bacteria</taxon>
        <taxon>Bacillati</taxon>
        <taxon>Actinomycetota</taxon>
        <taxon>Actinomycetes</taxon>
        <taxon>Streptosporangiales</taxon>
        <taxon>Streptosporangiaceae</taxon>
        <taxon>Sphaerisporangium</taxon>
    </lineage>
</organism>
<evidence type="ECO:0000256" key="3">
    <source>
        <dbReference type="ARBA" id="ARBA00005161"/>
    </source>
</evidence>
<evidence type="ECO:0000256" key="12">
    <source>
        <dbReference type="ARBA" id="ARBA00048639"/>
    </source>
</evidence>
<dbReference type="InterPro" id="IPR001295">
    <property type="entry name" value="Dihydroorotate_DH_CS"/>
</dbReference>
<dbReference type="GO" id="GO:0044205">
    <property type="term" value="P:'de novo' UMP biosynthetic process"/>
    <property type="evidence" value="ECO:0007669"/>
    <property type="project" value="UniProtKB-UniRule"/>
</dbReference>
<comment type="similarity">
    <text evidence="4 13">Belongs to the dihydroorotate dehydrogenase family. Type 2 subfamily.</text>
</comment>
<dbReference type="InterPro" id="IPR005719">
    <property type="entry name" value="Dihydroorotate_DH_2"/>
</dbReference>
<reference evidence="15 16" key="1">
    <citation type="submission" date="2020-08" db="EMBL/GenBank/DDBJ databases">
        <title>Sequencing the genomes of 1000 actinobacteria strains.</title>
        <authorList>
            <person name="Klenk H.-P."/>
        </authorList>
    </citation>
    <scope>NUCLEOTIDE SEQUENCE [LARGE SCALE GENOMIC DNA]</scope>
    <source>
        <strain evidence="15 16">DSM 44936</strain>
    </source>
</reference>
<comment type="subcellular location">
    <subcellularLocation>
        <location evidence="2 13">Cell membrane</location>
        <topology evidence="2 13">Peripheral membrane protein</topology>
    </subcellularLocation>
</comment>
<gene>
    <name evidence="13" type="primary">pyrD</name>
    <name evidence="15" type="ORF">BJ992_006135</name>
</gene>
<feature type="binding site" evidence="13">
    <location>
        <position position="266"/>
    </location>
    <ligand>
        <name>FMN</name>
        <dbReference type="ChEBI" id="CHEBI:58210"/>
    </ligand>
</feature>
<dbReference type="GO" id="GO:0005737">
    <property type="term" value="C:cytoplasm"/>
    <property type="evidence" value="ECO:0007669"/>
    <property type="project" value="InterPro"/>
</dbReference>
<dbReference type="EMBL" id="JACHIU010000001">
    <property type="protein sequence ID" value="MBB6476704.1"/>
    <property type="molecule type" value="Genomic_DNA"/>
</dbReference>
<accession>A0A7X0MB32</accession>
<keyword evidence="7 13" id="KW-0285">Flavoprotein</keyword>
<dbReference type="PANTHER" id="PTHR48109:SF4">
    <property type="entry name" value="DIHYDROOROTATE DEHYDROGENASE (QUINONE), MITOCHONDRIAL"/>
    <property type="match status" value="1"/>
</dbReference>
<keyword evidence="6 13" id="KW-1003">Cell membrane</keyword>
<evidence type="ECO:0000313" key="16">
    <source>
        <dbReference type="Proteomes" id="UP000555564"/>
    </source>
</evidence>
<dbReference type="NCBIfam" id="TIGR01036">
    <property type="entry name" value="pyrD_sub2"/>
    <property type="match status" value="1"/>
</dbReference>
<dbReference type="InterPro" id="IPR050074">
    <property type="entry name" value="DHO_dehydrogenase"/>
</dbReference>
<evidence type="ECO:0000256" key="7">
    <source>
        <dbReference type="ARBA" id="ARBA00022630"/>
    </source>
</evidence>
<dbReference type="AlphaFoldDB" id="A0A7X0MB32"/>
<comment type="caution">
    <text evidence="15">The sequence shown here is derived from an EMBL/GenBank/DDBJ whole genome shotgun (WGS) entry which is preliminary data.</text>
</comment>